<organism evidence="2 3">
    <name type="scientific">Flavipsychrobacter stenotrophus</name>
    <dbReference type="NCBI Taxonomy" id="2077091"/>
    <lineage>
        <taxon>Bacteria</taxon>
        <taxon>Pseudomonadati</taxon>
        <taxon>Bacteroidota</taxon>
        <taxon>Chitinophagia</taxon>
        <taxon>Chitinophagales</taxon>
        <taxon>Chitinophagaceae</taxon>
        <taxon>Flavipsychrobacter</taxon>
    </lineage>
</organism>
<proteinExistence type="predicted"/>
<dbReference type="RefSeq" id="WP_105039013.1">
    <property type="nucleotide sequence ID" value="NZ_PPSL01000002.1"/>
</dbReference>
<accession>A0A2S7SZJ4</accession>
<dbReference type="OrthoDB" id="1064922at2"/>
<keyword evidence="1" id="KW-0175">Coiled coil</keyword>
<gene>
    <name evidence="2" type="ORF">CJD36_010130</name>
</gene>
<evidence type="ECO:0000256" key="1">
    <source>
        <dbReference type="SAM" id="Coils"/>
    </source>
</evidence>
<dbReference type="EMBL" id="PPSL01000002">
    <property type="protein sequence ID" value="PQJ12134.1"/>
    <property type="molecule type" value="Genomic_DNA"/>
</dbReference>
<dbReference type="Proteomes" id="UP000239872">
    <property type="component" value="Unassembled WGS sequence"/>
</dbReference>
<name>A0A2S7SZJ4_9BACT</name>
<evidence type="ECO:0000313" key="3">
    <source>
        <dbReference type="Proteomes" id="UP000239872"/>
    </source>
</evidence>
<feature type="coiled-coil region" evidence="1">
    <location>
        <begin position="207"/>
        <end position="234"/>
    </location>
</feature>
<comment type="caution">
    <text evidence="2">The sequence shown here is derived from an EMBL/GenBank/DDBJ whole genome shotgun (WGS) entry which is preliminary data.</text>
</comment>
<dbReference type="AlphaFoldDB" id="A0A2S7SZJ4"/>
<protein>
    <submittedName>
        <fullName evidence="2">Uncharacterized protein</fullName>
    </submittedName>
</protein>
<reference evidence="2 3" key="1">
    <citation type="submission" date="2018-01" db="EMBL/GenBank/DDBJ databases">
        <title>A novel member of the phylum Bacteroidetes isolated from glacier ice.</title>
        <authorList>
            <person name="Liu Q."/>
            <person name="Xin Y.-H."/>
        </authorList>
    </citation>
    <scope>NUCLEOTIDE SEQUENCE [LARGE SCALE GENOMIC DNA]</scope>
    <source>
        <strain evidence="2 3">RB1R16</strain>
    </source>
</reference>
<evidence type="ECO:0000313" key="2">
    <source>
        <dbReference type="EMBL" id="PQJ12134.1"/>
    </source>
</evidence>
<sequence>MTEKVKKIERQYVLSDSSVNVYGFRLLTSGYQLDDYRKNPIGYYMHRREDGIALKWEDLRIEDDKVIGTPVINLSNARGTQMCDEAENGFLNAASVGHIVVLEYSTDPEMMLPGQTGPTITKWYNKECSLVDIPGNNNELTTLYDAQENEINLVDIGAGLQAIKTADNLWLADLKSALAMDSNAGVDTLVNKIKDLVLKAETLTIENTTLLNDKQVLVQQIDELKKNNATAEIIAVLDRALEDRKITVSLKDRLAVDYADNAEGLKALIAAMSAYRTIAESLRAGNDTTETQWAWDDYEKNDPAGKKLKALRANDPARYKDLFDKKFAA</sequence>
<keyword evidence="3" id="KW-1185">Reference proteome</keyword>